<dbReference type="PRINTS" id="PR00837">
    <property type="entry name" value="V5TPXLIKE"/>
</dbReference>
<gene>
    <name evidence="3" type="ORF">yc1106_08017</name>
</gene>
<dbReference type="InterPro" id="IPR001283">
    <property type="entry name" value="CRISP-related"/>
</dbReference>
<accession>A0A9Q8ZHC4</accession>
<keyword evidence="4" id="KW-1185">Reference proteome</keyword>
<name>A0A9Q8ZHC4_CURCL</name>
<dbReference type="Pfam" id="PF00188">
    <property type="entry name" value="CAP"/>
    <property type="match status" value="1"/>
</dbReference>
<evidence type="ECO:0000256" key="1">
    <source>
        <dbReference type="SAM" id="MobiDB-lite"/>
    </source>
</evidence>
<feature type="domain" description="SCP" evidence="2">
    <location>
        <begin position="69"/>
        <end position="216"/>
    </location>
</feature>
<dbReference type="Gene3D" id="3.40.33.10">
    <property type="entry name" value="CAP"/>
    <property type="match status" value="1"/>
</dbReference>
<dbReference type="CDD" id="cd05380">
    <property type="entry name" value="CAP_euk"/>
    <property type="match status" value="1"/>
</dbReference>
<dbReference type="InterPro" id="IPR014044">
    <property type="entry name" value="CAP_dom"/>
</dbReference>
<evidence type="ECO:0000313" key="4">
    <source>
        <dbReference type="Proteomes" id="UP001056012"/>
    </source>
</evidence>
<dbReference type="SMART" id="SM00198">
    <property type="entry name" value="SCP"/>
    <property type="match status" value="1"/>
</dbReference>
<reference evidence="3" key="1">
    <citation type="submission" date="2021-12" db="EMBL/GenBank/DDBJ databases">
        <title>Curvularia clavata genome.</title>
        <authorList>
            <person name="Cao Y."/>
        </authorList>
    </citation>
    <scope>NUCLEOTIDE SEQUENCE</scope>
    <source>
        <strain evidence="3">Yc1106</strain>
    </source>
</reference>
<dbReference type="SUPFAM" id="SSF55797">
    <property type="entry name" value="PR-1-like"/>
    <property type="match status" value="1"/>
</dbReference>
<dbReference type="OrthoDB" id="337038at2759"/>
<sequence length="236" mass="26095">MEPEAITTAVSVFQIQHKTSPTSSVSKIPPTASALPSPRPTLRSSMQHIAHSNHHVPGHNQAYLYHGPSYQASVLYHHNAIRANHNATPLSWDTKCEANARLAARRCDFRHFIPPNAGQGQNLFIISGTAFNVTAGITEFWYHGELPAMMPWFGRADLPHNVFEQVGHLTQLVWRGTKKVGCVSVNCGKAMRVNGRRSDMNKYTVCNYAPAGNVEGGYAKNVRPPVSDAEWVDWAD</sequence>
<evidence type="ECO:0000259" key="2">
    <source>
        <dbReference type="SMART" id="SM00198"/>
    </source>
</evidence>
<feature type="region of interest" description="Disordered" evidence="1">
    <location>
        <begin position="19"/>
        <end position="41"/>
    </location>
</feature>
<evidence type="ECO:0000313" key="3">
    <source>
        <dbReference type="EMBL" id="USP80743.1"/>
    </source>
</evidence>
<dbReference type="AlphaFoldDB" id="A0A9Q8ZHC4"/>
<proteinExistence type="predicted"/>
<dbReference type="VEuPathDB" id="FungiDB:yc1106_08017"/>
<dbReference type="PANTHER" id="PTHR10334">
    <property type="entry name" value="CYSTEINE-RICH SECRETORY PROTEIN-RELATED"/>
    <property type="match status" value="1"/>
</dbReference>
<dbReference type="EMBL" id="CP089279">
    <property type="protein sequence ID" value="USP80743.1"/>
    <property type="molecule type" value="Genomic_DNA"/>
</dbReference>
<dbReference type="InterPro" id="IPR035940">
    <property type="entry name" value="CAP_sf"/>
</dbReference>
<protein>
    <submittedName>
        <fullName evidence="3">Scp-like extracellular protein</fullName>
    </submittedName>
</protein>
<dbReference type="Proteomes" id="UP001056012">
    <property type="component" value="Chromosome 6"/>
</dbReference>
<organism evidence="3 4">
    <name type="scientific">Curvularia clavata</name>
    <dbReference type="NCBI Taxonomy" id="95742"/>
    <lineage>
        <taxon>Eukaryota</taxon>
        <taxon>Fungi</taxon>
        <taxon>Dikarya</taxon>
        <taxon>Ascomycota</taxon>
        <taxon>Pezizomycotina</taxon>
        <taxon>Dothideomycetes</taxon>
        <taxon>Pleosporomycetidae</taxon>
        <taxon>Pleosporales</taxon>
        <taxon>Pleosporineae</taxon>
        <taxon>Pleosporaceae</taxon>
        <taxon>Curvularia</taxon>
    </lineage>
</organism>